<dbReference type="AlphaFoldDB" id="Q7M7C4"/>
<name>Q7M7C4_VIBVY</name>
<dbReference type="InterPro" id="IPR010982">
    <property type="entry name" value="Lambda_DNA-bd_dom_sf"/>
</dbReference>
<evidence type="ECO:0000313" key="4">
    <source>
        <dbReference type="EMBL" id="BAC96824.1"/>
    </source>
</evidence>
<protein>
    <recommendedName>
        <fullName evidence="2">HTH cro/C1-type domain-containing protein</fullName>
    </recommendedName>
</protein>
<dbReference type="Gene3D" id="1.10.260.40">
    <property type="entry name" value="lambda repressor-like DNA-binding domains"/>
    <property type="match status" value="1"/>
</dbReference>
<keyword evidence="1" id="KW-0238">DNA-binding</keyword>
<evidence type="ECO:0000313" key="3">
    <source>
        <dbReference type="EMBL" id="BAC96816.1"/>
    </source>
</evidence>
<proteinExistence type="predicted"/>
<reference evidence="3 5" key="1">
    <citation type="journal article" date="2003" name="Genome Res.">
        <title>Comparative genome analysis of Vibrio vulnificus, a marine pathogen.</title>
        <authorList>
            <person name="Chen C.Y."/>
            <person name="Wu K.M."/>
            <person name="Chang Y.C."/>
            <person name="Chang C.H."/>
            <person name="Tsai H.C."/>
            <person name="Liao T.L."/>
            <person name="Liu Y.M."/>
            <person name="Chen H.J."/>
            <person name="Shen A.B."/>
            <person name="Li J.C."/>
            <person name="Su T.L."/>
            <person name="Shao C.P."/>
            <person name="Lee C.T."/>
            <person name="Hor L.I."/>
            <person name="Tsai S.F."/>
        </authorList>
    </citation>
    <scope>NUCLEOTIDE SEQUENCE [LARGE SCALE GENOMIC DNA]</scope>
    <source>
        <strain evidence="3 5">YJ016</strain>
    </source>
</reference>
<evidence type="ECO:0000256" key="1">
    <source>
        <dbReference type="ARBA" id="ARBA00023125"/>
    </source>
</evidence>
<dbReference type="Proteomes" id="UP000002675">
    <property type="component" value="Chromosome II"/>
</dbReference>
<organism evidence="3 5">
    <name type="scientific">Vibrio vulnificus (strain YJ016)</name>
    <dbReference type="NCBI Taxonomy" id="196600"/>
    <lineage>
        <taxon>Bacteria</taxon>
        <taxon>Pseudomonadati</taxon>
        <taxon>Pseudomonadota</taxon>
        <taxon>Gammaproteobacteria</taxon>
        <taxon>Vibrionales</taxon>
        <taxon>Vibrionaceae</taxon>
        <taxon>Vibrio</taxon>
    </lineage>
</organism>
<dbReference type="CDD" id="cd00093">
    <property type="entry name" value="HTH_XRE"/>
    <property type="match status" value="1"/>
</dbReference>
<dbReference type="PATRIC" id="fig|196600.6.peg.3985"/>
<dbReference type="SUPFAM" id="SSF47413">
    <property type="entry name" value="lambda repressor-like DNA-binding domains"/>
    <property type="match status" value="1"/>
</dbReference>
<dbReference type="PANTHER" id="PTHR46558">
    <property type="entry name" value="TRACRIPTIONAL REGULATORY PROTEIN-RELATED-RELATED"/>
    <property type="match status" value="1"/>
</dbReference>
<feature type="domain" description="HTH cro/C1-type" evidence="2">
    <location>
        <begin position="9"/>
        <end position="63"/>
    </location>
</feature>
<sequence length="170" mass="20098">MKIMLQDVLKEMRERKGLKQSEVADYVGVTAQTYMKWENGKNEPKASDIKKLAEILSVSESEICRGRKFDTNINELQFMKKTASIMREIDEVTFTSILLEFIQDKEKFIKRLDAEKPTNEELLERFLAEREKAEAMMEHYQEYGEEIAAEEKAKREQDFFEHEEMIKNAE</sequence>
<dbReference type="KEGG" id="vvy:VVA0790"/>
<dbReference type="PROSITE" id="PS50943">
    <property type="entry name" value="HTH_CROC1"/>
    <property type="match status" value="1"/>
</dbReference>
<dbReference type="KEGG" id="vvy:VVA0798"/>
<evidence type="ECO:0000313" key="5">
    <source>
        <dbReference type="Proteomes" id="UP000002675"/>
    </source>
</evidence>
<dbReference type="Pfam" id="PF01381">
    <property type="entry name" value="HTH_3"/>
    <property type="match status" value="1"/>
</dbReference>
<dbReference type="RefSeq" id="WP_011152116.1">
    <property type="nucleotide sequence ID" value="NC_005140.1"/>
</dbReference>
<dbReference type="EMBL" id="BA000038">
    <property type="protein sequence ID" value="BAC96824.1"/>
    <property type="molecule type" value="Genomic_DNA"/>
</dbReference>
<dbReference type="PANTHER" id="PTHR46558:SF11">
    <property type="entry name" value="HTH-TYPE TRANSCRIPTIONAL REGULATOR XRE"/>
    <property type="match status" value="1"/>
</dbReference>
<dbReference type="InterPro" id="IPR001387">
    <property type="entry name" value="Cro/C1-type_HTH"/>
</dbReference>
<gene>
    <name evidence="3" type="ordered locus">VVA0790</name>
    <name evidence="4" type="ordered locus">VVA0798</name>
</gene>
<dbReference type="EMBL" id="BA000038">
    <property type="protein sequence ID" value="BAC96816.1"/>
    <property type="molecule type" value="Genomic_DNA"/>
</dbReference>
<dbReference type="GO" id="GO:0003677">
    <property type="term" value="F:DNA binding"/>
    <property type="evidence" value="ECO:0007669"/>
    <property type="project" value="UniProtKB-KW"/>
</dbReference>
<evidence type="ECO:0000259" key="2">
    <source>
        <dbReference type="PROSITE" id="PS50943"/>
    </source>
</evidence>
<dbReference type="HOGENOM" id="CLU_1570016_0_0_6"/>
<accession>Q7M7C4</accession>
<dbReference type="SMART" id="SM00530">
    <property type="entry name" value="HTH_XRE"/>
    <property type="match status" value="1"/>
</dbReference>